<dbReference type="GO" id="GO:0005576">
    <property type="term" value="C:extracellular region"/>
    <property type="evidence" value="ECO:0007669"/>
    <property type="project" value="UniProtKB-SubCell"/>
</dbReference>
<dbReference type="SUPFAM" id="SSF50685">
    <property type="entry name" value="Barwin-like endoglucanases"/>
    <property type="match status" value="1"/>
</dbReference>
<keyword evidence="4 5" id="KW-0732">Signal</keyword>
<dbReference type="PANTHER" id="PTHR33191:SF85">
    <property type="entry name" value="RLPA-LIKE PROTEIN DOUBLE-PSI BETA-BARREL DOMAIN-CONTAINING PROTEIN"/>
    <property type="match status" value="1"/>
</dbReference>
<dbReference type="PANTHER" id="PTHR33191">
    <property type="entry name" value="RIPENING-RELATED PROTEIN 2-RELATED"/>
    <property type="match status" value="1"/>
</dbReference>
<feature type="chain" id="PRO_5040211964" evidence="5">
    <location>
        <begin position="22"/>
        <end position="180"/>
    </location>
</feature>
<evidence type="ECO:0000256" key="2">
    <source>
        <dbReference type="ARBA" id="ARBA00005592"/>
    </source>
</evidence>
<evidence type="ECO:0000256" key="1">
    <source>
        <dbReference type="ARBA" id="ARBA00004613"/>
    </source>
</evidence>
<keyword evidence="3" id="KW-0964">Secreted</keyword>
<dbReference type="EMBL" id="NBSK02000003">
    <property type="protein sequence ID" value="KAJ0218233.1"/>
    <property type="molecule type" value="Genomic_DNA"/>
</dbReference>
<dbReference type="InterPro" id="IPR039271">
    <property type="entry name" value="Kiwellin-like"/>
</dbReference>
<comment type="caution">
    <text evidence="6">The sequence shown here is derived from an EMBL/GenBank/DDBJ whole genome shotgun (WGS) entry which is preliminary data.</text>
</comment>
<evidence type="ECO:0000256" key="3">
    <source>
        <dbReference type="ARBA" id="ARBA00022525"/>
    </source>
</evidence>
<dbReference type="Proteomes" id="UP000235145">
    <property type="component" value="Unassembled WGS sequence"/>
</dbReference>
<protein>
    <submittedName>
        <fullName evidence="6">Uncharacterized protein</fullName>
    </submittedName>
</protein>
<reference evidence="6 7" key="1">
    <citation type="journal article" date="2017" name="Nat. Commun.">
        <title>Genome assembly with in vitro proximity ligation data and whole-genome triplication in lettuce.</title>
        <authorList>
            <person name="Reyes-Chin-Wo S."/>
            <person name="Wang Z."/>
            <person name="Yang X."/>
            <person name="Kozik A."/>
            <person name="Arikit S."/>
            <person name="Song C."/>
            <person name="Xia L."/>
            <person name="Froenicke L."/>
            <person name="Lavelle D.O."/>
            <person name="Truco M.J."/>
            <person name="Xia R."/>
            <person name="Zhu S."/>
            <person name="Xu C."/>
            <person name="Xu H."/>
            <person name="Xu X."/>
            <person name="Cox K."/>
            <person name="Korf I."/>
            <person name="Meyers B.C."/>
            <person name="Michelmore R.W."/>
        </authorList>
    </citation>
    <scope>NUCLEOTIDE SEQUENCE [LARGE SCALE GENOMIC DNA]</scope>
    <source>
        <strain evidence="7">cv. Salinas</strain>
        <tissue evidence="6">Seedlings</tissue>
    </source>
</reference>
<comment type="subcellular location">
    <subcellularLocation>
        <location evidence="1">Secreted</location>
    </subcellularLocation>
</comment>
<proteinExistence type="inferred from homology"/>
<name>A0A9R1W6C2_LACSA</name>
<gene>
    <name evidence="6" type="ORF">LSAT_V11C300155350</name>
</gene>
<keyword evidence="7" id="KW-1185">Reference proteome</keyword>
<accession>A0A9R1W6C2</accession>
<dbReference type="Gene3D" id="2.40.40.10">
    <property type="entry name" value="RlpA-like domain"/>
    <property type="match status" value="1"/>
</dbReference>
<evidence type="ECO:0000256" key="5">
    <source>
        <dbReference type="SAM" id="SignalP"/>
    </source>
</evidence>
<dbReference type="InterPro" id="IPR036908">
    <property type="entry name" value="RlpA-like_sf"/>
</dbReference>
<evidence type="ECO:0000313" key="7">
    <source>
        <dbReference type="Proteomes" id="UP000235145"/>
    </source>
</evidence>
<evidence type="ECO:0000313" key="6">
    <source>
        <dbReference type="EMBL" id="KAJ0218233.1"/>
    </source>
</evidence>
<dbReference type="AlphaFoldDB" id="A0A9R1W6C2"/>
<organism evidence="6 7">
    <name type="scientific">Lactuca sativa</name>
    <name type="common">Garden lettuce</name>
    <dbReference type="NCBI Taxonomy" id="4236"/>
    <lineage>
        <taxon>Eukaryota</taxon>
        <taxon>Viridiplantae</taxon>
        <taxon>Streptophyta</taxon>
        <taxon>Embryophyta</taxon>
        <taxon>Tracheophyta</taxon>
        <taxon>Spermatophyta</taxon>
        <taxon>Magnoliopsida</taxon>
        <taxon>eudicotyledons</taxon>
        <taxon>Gunneridae</taxon>
        <taxon>Pentapetalae</taxon>
        <taxon>asterids</taxon>
        <taxon>campanulids</taxon>
        <taxon>Asterales</taxon>
        <taxon>Asteraceae</taxon>
        <taxon>Cichorioideae</taxon>
        <taxon>Cichorieae</taxon>
        <taxon>Lactucinae</taxon>
        <taxon>Lactuca</taxon>
    </lineage>
</organism>
<feature type="signal peptide" evidence="5">
    <location>
        <begin position="1"/>
        <end position="21"/>
    </location>
</feature>
<comment type="similarity">
    <text evidence="2">Belongs to the kiwellin family.</text>
</comment>
<dbReference type="Pfam" id="PF24300">
    <property type="entry name" value="KWL1"/>
    <property type="match status" value="1"/>
</dbReference>
<sequence>MTQPSIIVLILFSLLITNAKSRGKNVTPEQHVSKRLLLGLANITQAPMTISSFEKGGDGGAPSACDGKYHSNSEYVVALSTKWCFDYIDIYYHDKSAKAMVIDECGSKDCPDNIVVASKAVWVFLQVPHSEWGETIITWSNPYFYLLFALYFPRFNDMTTYINEIDREAKLFQGETFPLL</sequence>
<evidence type="ECO:0000256" key="4">
    <source>
        <dbReference type="ARBA" id="ARBA00022729"/>
    </source>
</evidence>